<dbReference type="Proteomes" id="UP000286716">
    <property type="component" value="Unassembled WGS sequence"/>
</dbReference>
<protein>
    <recommendedName>
        <fullName evidence="3">NmrA-like domain-containing protein</fullName>
    </recommendedName>
</protein>
<comment type="similarity">
    <text evidence="1">Belongs to the NmrA-type oxidoreductase family.</text>
</comment>
<dbReference type="OrthoDB" id="9778052at2"/>
<dbReference type="Gene3D" id="3.40.50.720">
    <property type="entry name" value="NAD(P)-binding Rossmann-like Domain"/>
    <property type="match status" value="1"/>
</dbReference>
<reference evidence="4 5" key="1">
    <citation type="submission" date="2018-05" db="EMBL/GenBank/DDBJ databases">
        <title>Evolution of GPA BGCs.</title>
        <authorList>
            <person name="Waglechner N."/>
            <person name="Wright G.D."/>
        </authorList>
    </citation>
    <scope>NUCLEOTIDE SEQUENCE [LARGE SCALE GENOMIC DNA]</scope>
    <source>
        <strain evidence="4 5">DSM 5908</strain>
    </source>
</reference>
<proteinExistence type="inferred from homology"/>
<name>A0A428WMB0_AMYBA</name>
<gene>
    <name evidence="4" type="ORF">DMA12_16895</name>
</gene>
<dbReference type="RefSeq" id="WP_020639858.1">
    <property type="nucleotide sequence ID" value="NZ_QHHU01000021.1"/>
</dbReference>
<keyword evidence="5" id="KW-1185">Reference proteome</keyword>
<dbReference type="EMBL" id="QHHU01000021">
    <property type="protein sequence ID" value="RSM44224.1"/>
    <property type="molecule type" value="Genomic_DNA"/>
</dbReference>
<dbReference type="InterPro" id="IPR036291">
    <property type="entry name" value="NAD(P)-bd_dom_sf"/>
</dbReference>
<evidence type="ECO:0000313" key="4">
    <source>
        <dbReference type="EMBL" id="RSM44224.1"/>
    </source>
</evidence>
<dbReference type="SUPFAM" id="SSF51735">
    <property type="entry name" value="NAD(P)-binding Rossmann-fold domains"/>
    <property type="match status" value="1"/>
</dbReference>
<evidence type="ECO:0000256" key="1">
    <source>
        <dbReference type="ARBA" id="ARBA00006328"/>
    </source>
</evidence>
<evidence type="ECO:0000313" key="5">
    <source>
        <dbReference type="Proteomes" id="UP000286716"/>
    </source>
</evidence>
<dbReference type="PANTHER" id="PTHR42748">
    <property type="entry name" value="NITROGEN METABOLITE REPRESSION PROTEIN NMRA FAMILY MEMBER"/>
    <property type="match status" value="1"/>
</dbReference>
<dbReference type="Pfam" id="PF05368">
    <property type="entry name" value="NmrA"/>
    <property type="match status" value="1"/>
</dbReference>
<organism evidence="4 5">
    <name type="scientific">Amycolatopsis balhimycina DSM 5908</name>
    <dbReference type="NCBI Taxonomy" id="1081091"/>
    <lineage>
        <taxon>Bacteria</taxon>
        <taxon>Bacillati</taxon>
        <taxon>Actinomycetota</taxon>
        <taxon>Actinomycetes</taxon>
        <taxon>Pseudonocardiales</taxon>
        <taxon>Pseudonocardiaceae</taxon>
        <taxon>Amycolatopsis</taxon>
    </lineage>
</organism>
<accession>A0A428WMB0</accession>
<sequence length="282" mass="30746">MTQQVAVIGAGGHTGRHVVAELARRGIRTRGLVHSERSAETAREAGAHDVVSIDLDGPGSLRAAVTGCDTLVFIAPPFDAGEETHTADALRAVTAEHVGHFVYYSVLHANLPDMPHHVRKLHAESLVRRSSVGWTIVQPAMYQQSLLRFVQAPRDGVVRLPFRPTASFQLVDLRDVAEVIGLVCAEPGEHVYASYELAGPERLTAGEMIQRIGQATGVDLRAEHVSPLQWPLPPELPLPTALEMLTMFAHYDRSGYPGNPTVLKHLLDRGPTPLATTARRER</sequence>
<keyword evidence="2" id="KW-0521">NADP</keyword>
<dbReference type="InterPro" id="IPR008030">
    <property type="entry name" value="NmrA-like"/>
</dbReference>
<comment type="caution">
    <text evidence="4">The sequence shown here is derived from an EMBL/GenBank/DDBJ whole genome shotgun (WGS) entry which is preliminary data.</text>
</comment>
<dbReference type="AlphaFoldDB" id="A0A428WMB0"/>
<dbReference type="InterPro" id="IPR051164">
    <property type="entry name" value="NmrA-like_oxidored"/>
</dbReference>
<dbReference type="Gene3D" id="3.90.25.10">
    <property type="entry name" value="UDP-galactose 4-epimerase, domain 1"/>
    <property type="match status" value="1"/>
</dbReference>
<feature type="domain" description="NmrA-like" evidence="3">
    <location>
        <begin position="1"/>
        <end position="258"/>
    </location>
</feature>
<evidence type="ECO:0000259" key="3">
    <source>
        <dbReference type="Pfam" id="PF05368"/>
    </source>
</evidence>
<evidence type="ECO:0000256" key="2">
    <source>
        <dbReference type="ARBA" id="ARBA00022857"/>
    </source>
</evidence>
<dbReference type="PANTHER" id="PTHR42748:SF7">
    <property type="entry name" value="NMRA LIKE REDOX SENSOR 1-RELATED"/>
    <property type="match status" value="1"/>
</dbReference>